<feature type="region of interest" description="Disordered" evidence="1">
    <location>
        <begin position="95"/>
        <end position="116"/>
    </location>
</feature>
<reference evidence="4 5" key="1">
    <citation type="submission" date="2015-03" db="EMBL/GenBank/DDBJ databases">
        <title>Genome assembly of Sandaracinus amylolyticus DSM 53668.</title>
        <authorList>
            <person name="Sharma G."/>
            <person name="Subramanian S."/>
        </authorList>
    </citation>
    <scope>NUCLEOTIDE SEQUENCE [LARGE SCALE GENOMIC DNA]</scope>
    <source>
        <strain evidence="4 5">DSM 53668</strain>
    </source>
</reference>
<evidence type="ECO:0000259" key="3">
    <source>
        <dbReference type="PROSITE" id="PS50041"/>
    </source>
</evidence>
<sequence>MRCIARSSRVLVLCVVLGAGTSACSLERASIAGQPNGGPGPVDASGDRDASVALDGGERVVDAALTDAAARDDAAAPGDAGTDPPIDAALAEAGTDAGAPDAGGPCSPGAPERCDGRDEDCDDLVDEGSGDCGCDRVLGAQGRSYLFCTATRTYDDARAFCAARGYDLVVIDDEDENAFVRAEQRTRGSDFYIGLDDRGAERTFVWVDGRTAWRNGTSELFTAWAGGQPDDFFGEDCVQMRENGRWNDVDCGDGFRHVCESALP</sequence>
<dbReference type="CDD" id="cd00037">
    <property type="entry name" value="CLECT"/>
    <property type="match status" value="1"/>
</dbReference>
<dbReference type="Pfam" id="PF00059">
    <property type="entry name" value="Lectin_C"/>
    <property type="match status" value="1"/>
</dbReference>
<dbReference type="SMART" id="SM00034">
    <property type="entry name" value="CLECT"/>
    <property type="match status" value="1"/>
</dbReference>
<gene>
    <name evidence="4" type="ORF">DB32_000851</name>
</gene>
<evidence type="ECO:0000256" key="1">
    <source>
        <dbReference type="SAM" id="MobiDB-lite"/>
    </source>
</evidence>
<dbReference type="InterPro" id="IPR001304">
    <property type="entry name" value="C-type_lectin-like"/>
</dbReference>
<dbReference type="KEGG" id="samy:DB32_000851"/>
<name>A0A0F6VZX4_9BACT</name>
<dbReference type="PROSITE" id="PS50041">
    <property type="entry name" value="C_TYPE_LECTIN_2"/>
    <property type="match status" value="1"/>
</dbReference>
<dbReference type="PANTHER" id="PTHR22803">
    <property type="entry name" value="MANNOSE, PHOSPHOLIPASE, LECTIN RECEPTOR RELATED"/>
    <property type="match status" value="1"/>
</dbReference>
<protein>
    <recommendedName>
        <fullName evidence="3">C-type lectin domain-containing protein</fullName>
    </recommendedName>
</protein>
<dbReference type="InterPro" id="IPR016187">
    <property type="entry name" value="CTDL_fold"/>
</dbReference>
<proteinExistence type="predicted"/>
<keyword evidence="2" id="KW-0732">Signal</keyword>
<accession>A0A0F6VZX4</accession>
<dbReference type="PROSITE" id="PS51257">
    <property type="entry name" value="PROKAR_LIPOPROTEIN"/>
    <property type="match status" value="1"/>
</dbReference>
<feature type="region of interest" description="Disordered" evidence="1">
    <location>
        <begin position="30"/>
        <end position="49"/>
    </location>
</feature>
<evidence type="ECO:0000313" key="5">
    <source>
        <dbReference type="Proteomes" id="UP000034883"/>
    </source>
</evidence>
<feature type="signal peptide" evidence="2">
    <location>
        <begin position="1"/>
        <end position="25"/>
    </location>
</feature>
<feature type="domain" description="C-type lectin" evidence="3">
    <location>
        <begin position="140"/>
        <end position="260"/>
    </location>
</feature>
<dbReference type="OrthoDB" id="500962at2"/>
<dbReference type="Gene3D" id="3.10.100.10">
    <property type="entry name" value="Mannose-Binding Protein A, subunit A"/>
    <property type="match status" value="1"/>
</dbReference>
<organism evidence="4 5">
    <name type="scientific">Sandaracinus amylolyticus</name>
    <dbReference type="NCBI Taxonomy" id="927083"/>
    <lineage>
        <taxon>Bacteria</taxon>
        <taxon>Pseudomonadati</taxon>
        <taxon>Myxococcota</taxon>
        <taxon>Polyangia</taxon>
        <taxon>Polyangiales</taxon>
        <taxon>Sandaracinaceae</taxon>
        <taxon>Sandaracinus</taxon>
    </lineage>
</organism>
<evidence type="ECO:0000256" key="2">
    <source>
        <dbReference type="SAM" id="SignalP"/>
    </source>
</evidence>
<feature type="compositionally biased region" description="Low complexity" evidence="1">
    <location>
        <begin position="95"/>
        <end position="111"/>
    </location>
</feature>
<evidence type="ECO:0000313" key="4">
    <source>
        <dbReference type="EMBL" id="AKF03702.1"/>
    </source>
</evidence>
<dbReference type="InterPro" id="IPR016186">
    <property type="entry name" value="C-type_lectin-like/link_sf"/>
</dbReference>
<feature type="chain" id="PRO_5002511462" description="C-type lectin domain-containing protein" evidence="2">
    <location>
        <begin position="26"/>
        <end position="264"/>
    </location>
</feature>
<dbReference type="Proteomes" id="UP000034883">
    <property type="component" value="Chromosome"/>
</dbReference>
<keyword evidence="5" id="KW-1185">Reference proteome</keyword>
<dbReference type="RefSeq" id="WP_053231131.1">
    <property type="nucleotide sequence ID" value="NZ_CP011125.1"/>
</dbReference>
<dbReference type="InterPro" id="IPR050111">
    <property type="entry name" value="C-type_lectin/snaclec_domain"/>
</dbReference>
<dbReference type="EMBL" id="CP011125">
    <property type="protein sequence ID" value="AKF03702.1"/>
    <property type="molecule type" value="Genomic_DNA"/>
</dbReference>
<dbReference type="STRING" id="927083.DB32_000851"/>
<dbReference type="SUPFAM" id="SSF56436">
    <property type="entry name" value="C-type lectin-like"/>
    <property type="match status" value="1"/>
</dbReference>
<dbReference type="AlphaFoldDB" id="A0A0F6VZX4"/>